<keyword evidence="22" id="KW-1185">Reference proteome</keyword>
<dbReference type="Pfam" id="PF11895">
    <property type="entry name" value="Peroxidase_ext"/>
    <property type="match status" value="1"/>
</dbReference>
<feature type="binding site" evidence="15">
    <location>
        <position position="103"/>
    </location>
    <ligand>
        <name>Ca(2+)</name>
        <dbReference type="ChEBI" id="CHEBI:29108"/>
        <label>1</label>
    </ligand>
</feature>
<evidence type="ECO:0000256" key="5">
    <source>
        <dbReference type="ARBA" id="ARBA00022617"/>
    </source>
</evidence>
<dbReference type="PANTHER" id="PTHR31356:SF66">
    <property type="entry name" value="CATALASE-PEROXIDASE"/>
    <property type="match status" value="1"/>
</dbReference>
<evidence type="ECO:0000256" key="15">
    <source>
        <dbReference type="PIRSR" id="PIRSR601621-2"/>
    </source>
</evidence>
<dbReference type="PANTHER" id="PTHR31356">
    <property type="entry name" value="THYLAKOID LUMENAL 29 KDA PROTEIN, CHLOROPLASTIC-RELATED"/>
    <property type="match status" value="1"/>
</dbReference>
<comment type="caution">
    <text evidence="21">The sequence shown here is derived from an EMBL/GenBank/DDBJ whole genome shotgun (WGS) entry which is preliminary data.</text>
</comment>
<feature type="transmembrane region" description="Helical" evidence="19">
    <location>
        <begin position="410"/>
        <end position="429"/>
    </location>
</feature>
<feature type="binding site" evidence="15">
    <location>
        <position position="120"/>
    </location>
    <ligand>
        <name>Ca(2+)</name>
        <dbReference type="ChEBI" id="CHEBI:29108"/>
        <label>1</label>
    </ligand>
</feature>
<dbReference type="Proteomes" id="UP000567179">
    <property type="component" value="Unassembled WGS sequence"/>
</dbReference>
<sequence length="893" mass="96367">MEDEIKASYILRTQASFLSTSLRTSPAVDMAFGSLSAIITLALAATQASASLTKRVTCSTGQITANAACCKLFPIVDTLQSQLFDGAECGEEAHSALRISFHDAIGFSIHGGKGGGADGSILAFNQTETAFHANGGIDDIVASQWPVFQQIGTLSAGDFVHLAAAVGISNCPGAPRLQFKLGRPAPKAPAPDLTVPEPTDSVTSILARFADAGFSPSEVVALLASHTIAAADVVDPSIPGTPFDSTVGTFDSQVFLEVLLKGTRFPDAANTSHPGEVLSPIAGEMRLQSDFAISQDPRTSCLWQNMINNQATMASQFKAAMAKLQVLGQPSTLIDCSDVVPVPAAFAGPIKYPASFSKANVLQACPSAFPVLSTVAGPAPTLAPVGGHDVNSARNASYRTAPAASLLATLTYNVLWGTGLVLLLSLITFSMRLADLRWRAGWLMMATSGVVNCIAFLLIPPIRSAKSDDSGQLFAAGNGSISSTSASRAHRVLVTHKPLVSAVAVGHREHPPQARIPLELFREIISHIEDTSILATLALVCHVLLHEARRQLYTSVAPQDTSNVLQHLHLLRTLVERPTIASLVTSFRSSEVIQVYERPIWDVLHGALRQMSNLKRLHFRSFGGAPCGDLLLDCPFQLEYLHWGNHSETLDIDSAFCVALSQQLELRYLHLECDPPDPGAPLPAAICPRLEILEGNFASFETFLPGRNITAISWIPELRESTSIQPRLRELAAEFLGVRMLTFGGYFARPHLSEIIEYIPAVEYLELVGYALDELELLSQLTNLRRLVLTLGRPSSGGAPPPSGPSSSSFAVSTRFSSMQRLLQQCNSLERIDLMHNRTFTHSGSRNRKTTDDVFYEKFELSSPGSSVFTVVSKRRSFVHDLQFVNQTQNFDY</sequence>
<feature type="binding site" description="axial binding residue" evidence="15">
    <location>
        <position position="226"/>
    </location>
    <ligand>
        <name>heme b</name>
        <dbReference type="ChEBI" id="CHEBI:60344"/>
    </ligand>
    <ligandPart>
        <name>Fe</name>
        <dbReference type="ChEBI" id="CHEBI:18248"/>
    </ligandPart>
</feature>
<keyword evidence="4 18" id="KW-0575">Peroxidase</keyword>
<dbReference type="PROSITE" id="PS00436">
    <property type="entry name" value="PEROXIDASE_2"/>
    <property type="match status" value="1"/>
</dbReference>
<keyword evidence="3" id="KW-0964">Secreted</keyword>
<dbReference type="GO" id="GO:0020037">
    <property type="term" value="F:heme binding"/>
    <property type="evidence" value="ECO:0007669"/>
    <property type="project" value="UniProtKB-UniRule"/>
</dbReference>
<dbReference type="InterPro" id="IPR024589">
    <property type="entry name" value="Ligninase_C"/>
</dbReference>
<keyword evidence="7" id="KW-0732">Signal</keyword>
<accession>A0A8H5EWK1</accession>
<evidence type="ECO:0000256" key="13">
    <source>
        <dbReference type="ARBA" id="ARBA00023324"/>
    </source>
</evidence>
<dbReference type="PROSITE" id="PS50873">
    <property type="entry name" value="PEROXIDASE_4"/>
    <property type="match status" value="1"/>
</dbReference>
<evidence type="ECO:0000256" key="7">
    <source>
        <dbReference type="ARBA" id="ARBA00022729"/>
    </source>
</evidence>
<evidence type="ECO:0000256" key="11">
    <source>
        <dbReference type="ARBA" id="ARBA00023157"/>
    </source>
</evidence>
<evidence type="ECO:0000259" key="20">
    <source>
        <dbReference type="PROSITE" id="PS50873"/>
    </source>
</evidence>
<dbReference type="EMBL" id="JAACJJ010000043">
    <property type="protein sequence ID" value="KAF5314937.1"/>
    <property type="molecule type" value="Genomic_DNA"/>
</dbReference>
<dbReference type="GO" id="GO:0034599">
    <property type="term" value="P:cellular response to oxidative stress"/>
    <property type="evidence" value="ECO:0007669"/>
    <property type="project" value="InterPro"/>
</dbReference>
<evidence type="ECO:0000256" key="10">
    <source>
        <dbReference type="ARBA" id="ARBA00023004"/>
    </source>
</evidence>
<dbReference type="Pfam" id="PF00141">
    <property type="entry name" value="peroxidase"/>
    <property type="match status" value="1"/>
</dbReference>
<comment type="similarity">
    <text evidence="2 18">Belongs to the peroxidase family. Ligninase subfamily.</text>
</comment>
<evidence type="ECO:0000256" key="4">
    <source>
        <dbReference type="ARBA" id="ARBA00022559"/>
    </source>
</evidence>
<dbReference type="GO" id="GO:0046872">
    <property type="term" value="F:metal ion binding"/>
    <property type="evidence" value="ECO:0007669"/>
    <property type="project" value="UniProtKB-UniRule"/>
</dbReference>
<feature type="disulfide bond" evidence="17">
    <location>
        <begin position="58"/>
        <end position="70"/>
    </location>
</feature>
<name>A0A8H5EWK1_9AGAR</name>
<evidence type="ECO:0000256" key="17">
    <source>
        <dbReference type="PIRSR" id="PIRSR601621-4"/>
    </source>
</evidence>
<keyword evidence="19" id="KW-1133">Transmembrane helix</keyword>
<dbReference type="CDD" id="cd00692">
    <property type="entry name" value="ligninase"/>
    <property type="match status" value="1"/>
</dbReference>
<dbReference type="GO" id="GO:0000302">
    <property type="term" value="P:response to reactive oxygen species"/>
    <property type="evidence" value="ECO:0007669"/>
    <property type="project" value="TreeGrafter"/>
</dbReference>
<evidence type="ECO:0000256" key="9">
    <source>
        <dbReference type="ARBA" id="ARBA00023002"/>
    </source>
</evidence>
<dbReference type="InterPro" id="IPR019794">
    <property type="entry name" value="Peroxidases_AS"/>
</dbReference>
<feature type="binding site" evidence="15">
    <location>
        <position position="227"/>
    </location>
    <ligand>
        <name>Ca(2+)</name>
        <dbReference type="ChEBI" id="CHEBI:29108"/>
        <label>2</label>
    </ligand>
</feature>
<feature type="domain" description="Plant heme peroxidase family profile" evidence="20">
    <location>
        <begin position="152"/>
        <end position="358"/>
    </location>
</feature>
<feature type="site" description="Transition state stabilizer" evidence="16">
    <location>
        <position position="98"/>
    </location>
</feature>
<feature type="binding site" evidence="15">
    <location>
        <position position="244"/>
    </location>
    <ligand>
        <name>Ca(2+)</name>
        <dbReference type="ChEBI" id="CHEBI:29108"/>
        <label>2</label>
    </ligand>
</feature>
<dbReference type="Gene3D" id="1.10.420.10">
    <property type="entry name" value="Peroxidase, domain 2"/>
    <property type="match status" value="1"/>
</dbReference>
<feature type="binding site" evidence="15">
    <location>
        <position position="116"/>
    </location>
    <ligand>
        <name>Ca(2+)</name>
        <dbReference type="ChEBI" id="CHEBI:29108"/>
        <label>1</label>
    </ligand>
</feature>
<dbReference type="Gene3D" id="1.10.520.10">
    <property type="match status" value="1"/>
</dbReference>
<comment type="cofactor">
    <cofactor evidence="15">
        <name>heme b</name>
        <dbReference type="ChEBI" id="CHEBI:60344"/>
    </cofactor>
    <text evidence="15">Binds 1 heme b (iron(II)-protoporphyrin IX) group per subunit.</text>
</comment>
<evidence type="ECO:0000256" key="6">
    <source>
        <dbReference type="ARBA" id="ARBA00022723"/>
    </source>
</evidence>
<evidence type="ECO:0000256" key="14">
    <source>
        <dbReference type="PIRSR" id="PIRSR601621-1"/>
    </source>
</evidence>
<dbReference type="InterPro" id="IPR019793">
    <property type="entry name" value="Peroxidases_heam-ligand_BS"/>
</dbReference>
<feature type="transmembrane region" description="Helical" evidence="19">
    <location>
        <begin position="441"/>
        <end position="459"/>
    </location>
</feature>
<feature type="binding site" evidence="15">
    <location>
        <position position="246"/>
    </location>
    <ligand>
        <name>Ca(2+)</name>
        <dbReference type="ChEBI" id="CHEBI:29108"/>
        <label>2</label>
    </ligand>
</feature>
<dbReference type="GO" id="GO:0042744">
    <property type="term" value="P:hydrogen peroxide catabolic process"/>
    <property type="evidence" value="ECO:0007669"/>
    <property type="project" value="UniProtKB-KW"/>
</dbReference>
<comment type="cofactor">
    <cofactor evidence="15 18">
        <name>Ca(2+)</name>
        <dbReference type="ChEBI" id="CHEBI:29108"/>
    </cofactor>
    <text evidence="15 18">Binds 2 calcium ions per subunit.</text>
</comment>
<evidence type="ECO:0000256" key="16">
    <source>
        <dbReference type="PIRSR" id="PIRSR601621-3"/>
    </source>
</evidence>
<keyword evidence="6 15" id="KW-0479">Metal-binding</keyword>
<dbReference type="Gene3D" id="3.80.10.10">
    <property type="entry name" value="Ribonuclease Inhibitor"/>
    <property type="match status" value="1"/>
</dbReference>
<evidence type="ECO:0000256" key="3">
    <source>
        <dbReference type="ARBA" id="ARBA00022525"/>
    </source>
</evidence>
<feature type="binding site" evidence="15">
    <location>
        <position position="251"/>
    </location>
    <ligand>
        <name>Ca(2+)</name>
        <dbReference type="ChEBI" id="CHEBI:29108"/>
        <label>2</label>
    </ligand>
</feature>
<proteinExistence type="inferred from homology"/>
<protein>
    <recommendedName>
        <fullName evidence="18">Peroxidase</fullName>
        <ecNumber evidence="18">1.11.1.-</ecNumber>
    </recommendedName>
</protein>
<keyword evidence="5 15" id="KW-0349">Heme</keyword>
<keyword evidence="11 17" id="KW-1015">Disulfide bond</keyword>
<feature type="disulfide bond" evidence="17">
    <location>
        <begin position="301"/>
        <end position="365"/>
    </location>
</feature>
<keyword evidence="12" id="KW-0325">Glycoprotein</keyword>
<reference evidence="21 22" key="1">
    <citation type="journal article" date="2020" name="ISME J.">
        <title>Uncovering the hidden diversity of litter-decomposition mechanisms in mushroom-forming fungi.</title>
        <authorList>
            <person name="Floudas D."/>
            <person name="Bentzer J."/>
            <person name="Ahren D."/>
            <person name="Johansson T."/>
            <person name="Persson P."/>
            <person name="Tunlid A."/>
        </authorList>
    </citation>
    <scope>NUCLEOTIDE SEQUENCE [LARGE SCALE GENOMIC DNA]</scope>
    <source>
        <strain evidence="21 22">CBS 101986</strain>
    </source>
</reference>
<keyword evidence="19" id="KW-0472">Membrane</keyword>
<dbReference type="PRINTS" id="PR00458">
    <property type="entry name" value="PEROXIDASE"/>
</dbReference>
<dbReference type="SUPFAM" id="SSF52047">
    <property type="entry name" value="RNI-like"/>
    <property type="match status" value="1"/>
</dbReference>
<keyword evidence="9 18" id="KW-0560">Oxidoreductase</keyword>
<dbReference type="PROSITE" id="PS00435">
    <property type="entry name" value="PEROXIDASE_1"/>
    <property type="match status" value="1"/>
</dbReference>
<evidence type="ECO:0000256" key="1">
    <source>
        <dbReference type="ARBA" id="ARBA00004613"/>
    </source>
</evidence>
<keyword evidence="10 15" id="KW-0408">Iron</keyword>
<dbReference type="SUPFAM" id="SSF48113">
    <property type="entry name" value="Heme-dependent peroxidases"/>
    <property type="match status" value="1"/>
</dbReference>
<evidence type="ECO:0000256" key="8">
    <source>
        <dbReference type="ARBA" id="ARBA00022837"/>
    </source>
</evidence>
<dbReference type="InterPro" id="IPR001621">
    <property type="entry name" value="Ligninase"/>
</dbReference>
<evidence type="ECO:0000256" key="19">
    <source>
        <dbReference type="SAM" id="Phobius"/>
    </source>
</evidence>
<evidence type="ECO:0000256" key="12">
    <source>
        <dbReference type="ARBA" id="ARBA00023180"/>
    </source>
</evidence>
<evidence type="ECO:0000256" key="18">
    <source>
        <dbReference type="RuleBase" id="RU363051"/>
    </source>
</evidence>
<feature type="disulfide bond" evidence="17">
    <location>
        <begin position="69"/>
        <end position="336"/>
    </location>
</feature>
<keyword evidence="13" id="KW-0376">Hydrogen peroxide</keyword>
<organism evidence="21 22">
    <name type="scientific">Psilocybe cf. subviscida</name>
    <dbReference type="NCBI Taxonomy" id="2480587"/>
    <lineage>
        <taxon>Eukaryota</taxon>
        <taxon>Fungi</taxon>
        <taxon>Dikarya</taxon>
        <taxon>Basidiomycota</taxon>
        <taxon>Agaricomycotina</taxon>
        <taxon>Agaricomycetes</taxon>
        <taxon>Agaricomycetidae</taxon>
        <taxon>Agaricales</taxon>
        <taxon>Agaricineae</taxon>
        <taxon>Strophariaceae</taxon>
        <taxon>Psilocybe</taxon>
    </lineage>
</organism>
<feature type="binding site" evidence="15">
    <location>
        <position position="118"/>
    </location>
    <ligand>
        <name>Ca(2+)</name>
        <dbReference type="ChEBI" id="CHEBI:29108"/>
        <label>1</label>
    </ligand>
</feature>
<comment type="subcellular location">
    <subcellularLocation>
        <location evidence="1">Secreted</location>
    </subcellularLocation>
</comment>
<dbReference type="AlphaFoldDB" id="A0A8H5EWK1"/>
<evidence type="ECO:0000313" key="21">
    <source>
        <dbReference type="EMBL" id="KAF5314937.1"/>
    </source>
</evidence>
<dbReference type="GO" id="GO:0005576">
    <property type="term" value="C:extracellular region"/>
    <property type="evidence" value="ECO:0007669"/>
    <property type="project" value="UniProtKB-SubCell"/>
</dbReference>
<dbReference type="InterPro" id="IPR032675">
    <property type="entry name" value="LRR_dom_sf"/>
</dbReference>
<keyword evidence="8 15" id="KW-0106">Calcium</keyword>
<gene>
    <name evidence="21" type="ORF">D9619_007574</name>
</gene>
<dbReference type="PRINTS" id="PR00462">
    <property type="entry name" value="LIGNINASE"/>
</dbReference>
<dbReference type="InterPro" id="IPR010255">
    <property type="entry name" value="Haem_peroxidase_sf"/>
</dbReference>
<evidence type="ECO:0000256" key="2">
    <source>
        <dbReference type="ARBA" id="ARBA00006089"/>
    </source>
</evidence>
<dbReference type="GO" id="GO:0004601">
    <property type="term" value="F:peroxidase activity"/>
    <property type="evidence" value="ECO:0007669"/>
    <property type="project" value="UniProtKB-KW"/>
</dbReference>
<dbReference type="EC" id="1.11.1.-" evidence="18"/>
<dbReference type="InterPro" id="IPR044831">
    <property type="entry name" value="Ccp1-like"/>
</dbReference>
<feature type="disulfide bond" evidence="17">
    <location>
        <begin position="89"/>
        <end position="171"/>
    </location>
</feature>
<feature type="active site" description="Proton acceptor" evidence="14">
    <location>
        <position position="102"/>
    </location>
</feature>
<dbReference type="OrthoDB" id="2113341at2759"/>
<keyword evidence="19" id="KW-0812">Transmembrane</keyword>
<evidence type="ECO:0000313" key="22">
    <source>
        <dbReference type="Proteomes" id="UP000567179"/>
    </source>
</evidence>
<dbReference type="InterPro" id="IPR002016">
    <property type="entry name" value="Haem_peroxidase"/>
</dbReference>